<keyword evidence="2" id="KW-1185">Reference proteome</keyword>
<dbReference type="EMBL" id="JBHSOH010000015">
    <property type="protein sequence ID" value="MFC5849219.1"/>
    <property type="molecule type" value="Genomic_DNA"/>
</dbReference>
<accession>A0ABW1DMZ6</accession>
<name>A0ABW1DMZ6_9DEIO</name>
<gene>
    <name evidence="1" type="ORF">ACFPQ6_12955</name>
</gene>
<comment type="caution">
    <text evidence="1">The sequence shown here is derived from an EMBL/GenBank/DDBJ whole genome shotgun (WGS) entry which is preliminary data.</text>
</comment>
<proteinExistence type="predicted"/>
<organism evidence="1 2">
    <name type="scientific">Deinococcus petrolearius</name>
    <dbReference type="NCBI Taxonomy" id="1751295"/>
    <lineage>
        <taxon>Bacteria</taxon>
        <taxon>Thermotogati</taxon>
        <taxon>Deinococcota</taxon>
        <taxon>Deinococci</taxon>
        <taxon>Deinococcales</taxon>
        <taxon>Deinococcaceae</taxon>
        <taxon>Deinococcus</taxon>
    </lineage>
</organism>
<evidence type="ECO:0000313" key="2">
    <source>
        <dbReference type="Proteomes" id="UP001595979"/>
    </source>
</evidence>
<dbReference type="Proteomes" id="UP001595979">
    <property type="component" value="Unassembled WGS sequence"/>
</dbReference>
<dbReference type="RefSeq" id="WP_380050116.1">
    <property type="nucleotide sequence ID" value="NZ_JBHSOH010000015.1"/>
</dbReference>
<reference evidence="2" key="1">
    <citation type="journal article" date="2019" name="Int. J. Syst. Evol. Microbiol.">
        <title>The Global Catalogue of Microorganisms (GCM) 10K type strain sequencing project: providing services to taxonomists for standard genome sequencing and annotation.</title>
        <authorList>
            <consortium name="The Broad Institute Genomics Platform"/>
            <consortium name="The Broad Institute Genome Sequencing Center for Infectious Disease"/>
            <person name="Wu L."/>
            <person name="Ma J."/>
        </authorList>
    </citation>
    <scope>NUCLEOTIDE SEQUENCE [LARGE SCALE GENOMIC DNA]</scope>
    <source>
        <strain evidence="2">CGMCC 1.15053</strain>
    </source>
</reference>
<protein>
    <submittedName>
        <fullName evidence="1">Uncharacterized protein</fullName>
    </submittedName>
</protein>
<sequence length="161" mass="17696">MSTWQGHFRTNYIRVRDEAAFRAWVATLIVEGKIYIFEGGTSKLAGLLGLGAHTAIPRDRQLSSAEIHAWNVAHPDQPPLDPDDELHLTAIHEEGLDFTAELAAHLVEGQIAVVQEVGGEYLRYLTGFGYAFDHQGTVLTRSNIDDALNLPGGHCTTTPTY</sequence>
<evidence type="ECO:0000313" key="1">
    <source>
        <dbReference type="EMBL" id="MFC5849219.1"/>
    </source>
</evidence>